<dbReference type="OrthoDB" id="8684708at2"/>
<organism evidence="2 3">
    <name type="scientific">Saccharothrix carnea</name>
    <dbReference type="NCBI Taxonomy" id="1280637"/>
    <lineage>
        <taxon>Bacteria</taxon>
        <taxon>Bacillati</taxon>
        <taxon>Actinomycetota</taxon>
        <taxon>Actinomycetes</taxon>
        <taxon>Pseudonocardiales</taxon>
        <taxon>Pseudonocardiaceae</taxon>
        <taxon>Saccharothrix</taxon>
    </lineage>
</organism>
<dbReference type="EMBL" id="PYAX01000009">
    <property type="protein sequence ID" value="PSL53248.1"/>
    <property type="molecule type" value="Genomic_DNA"/>
</dbReference>
<dbReference type="Proteomes" id="UP000241118">
    <property type="component" value="Unassembled WGS sequence"/>
</dbReference>
<dbReference type="SUPFAM" id="SSF54427">
    <property type="entry name" value="NTF2-like"/>
    <property type="match status" value="1"/>
</dbReference>
<proteinExistence type="predicted"/>
<evidence type="ECO:0000313" key="3">
    <source>
        <dbReference type="Proteomes" id="UP000241118"/>
    </source>
</evidence>
<dbReference type="Pfam" id="PF12680">
    <property type="entry name" value="SnoaL_2"/>
    <property type="match status" value="1"/>
</dbReference>
<sequence length="120" mass="13497">MTQHTDSQSDLLPTTVREFFAAHVVHDADTASSFLTEDAVIVDQDETFHGREETYAFLRDAGAEFEYTTEQIGAHRADDTHWVVTVRLEGTFPGGVAELDYRFTLRDDRIAELVIANHPA</sequence>
<accession>A0A2P8I461</accession>
<keyword evidence="3" id="KW-1185">Reference proteome</keyword>
<evidence type="ECO:0000259" key="1">
    <source>
        <dbReference type="Pfam" id="PF12680"/>
    </source>
</evidence>
<dbReference type="InterPro" id="IPR037401">
    <property type="entry name" value="SnoaL-like"/>
</dbReference>
<dbReference type="RefSeq" id="WP_106617986.1">
    <property type="nucleotide sequence ID" value="NZ_PYAX01000009.1"/>
</dbReference>
<dbReference type="AlphaFoldDB" id="A0A2P8I461"/>
<dbReference type="Gene3D" id="3.10.450.50">
    <property type="match status" value="1"/>
</dbReference>
<dbReference type="InterPro" id="IPR032710">
    <property type="entry name" value="NTF2-like_dom_sf"/>
</dbReference>
<reference evidence="2 3" key="1">
    <citation type="submission" date="2018-03" db="EMBL/GenBank/DDBJ databases">
        <title>Genomic Encyclopedia of Type Strains, Phase III (KMG-III): the genomes of soil and plant-associated and newly described type strains.</title>
        <authorList>
            <person name="Whitman W."/>
        </authorList>
    </citation>
    <scope>NUCLEOTIDE SEQUENCE [LARGE SCALE GENOMIC DNA]</scope>
    <source>
        <strain evidence="2 3">CGMCC 4.7097</strain>
    </source>
</reference>
<comment type="caution">
    <text evidence="2">The sequence shown here is derived from an EMBL/GenBank/DDBJ whole genome shotgun (WGS) entry which is preliminary data.</text>
</comment>
<name>A0A2P8I461_SACCR</name>
<evidence type="ECO:0000313" key="2">
    <source>
        <dbReference type="EMBL" id="PSL53248.1"/>
    </source>
</evidence>
<gene>
    <name evidence="2" type="ORF">B0I31_10938</name>
</gene>
<feature type="domain" description="SnoaL-like" evidence="1">
    <location>
        <begin position="16"/>
        <end position="112"/>
    </location>
</feature>
<protein>
    <submittedName>
        <fullName evidence="2">SnoaL-like protein</fullName>
    </submittedName>
</protein>